<dbReference type="AlphaFoldDB" id="A0A9W6UIR0"/>
<gene>
    <name evidence="4" type="ORF">Nans01_23080</name>
</gene>
<evidence type="ECO:0000259" key="3">
    <source>
        <dbReference type="Pfam" id="PF03713"/>
    </source>
</evidence>
<evidence type="ECO:0000313" key="5">
    <source>
        <dbReference type="Proteomes" id="UP001165092"/>
    </source>
</evidence>
<dbReference type="InterPro" id="IPR005183">
    <property type="entry name" value="DUF305_CopM-like"/>
</dbReference>
<dbReference type="Pfam" id="PF03713">
    <property type="entry name" value="DUF305"/>
    <property type="match status" value="1"/>
</dbReference>
<dbReference type="PANTHER" id="PTHR36933">
    <property type="entry name" value="SLL0788 PROTEIN"/>
    <property type="match status" value="1"/>
</dbReference>
<dbReference type="RefSeq" id="WP_285759274.1">
    <property type="nucleotide sequence ID" value="NZ_BSQG01000003.1"/>
</dbReference>
<dbReference type="PANTHER" id="PTHR36933:SF1">
    <property type="entry name" value="SLL0788 PROTEIN"/>
    <property type="match status" value="1"/>
</dbReference>
<reference evidence="4" key="1">
    <citation type="submission" date="2023-02" db="EMBL/GenBank/DDBJ databases">
        <title>Nocardiopsis ansamitocini NBRC 112285.</title>
        <authorList>
            <person name="Ichikawa N."/>
            <person name="Sato H."/>
            <person name="Tonouchi N."/>
        </authorList>
    </citation>
    <scope>NUCLEOTIDE SEQUENCE</scope>
    <source>
        <strain evidence="4">NBRC 112285</strain>
    </source>
</reference>
<name>A0A9W6UIR0_9ACTN</name>
<feature type="chain" id="PRO_5040744322" evidence="2">
    <location>
        <begin position="23"/>
        <end position="232"/>
    </location>
</feature>
<protein>
    <submittedName>
        <fullName evidence="4">Lipoprotein</fullName>
    </submittedName>
</protein>
<feature type="region of interest" description="Disordered" evidence="1">
    <location>
        <begin position="32"/>
        <end position="59"/>
    </location>
</feature>
<dbReference type="PROSITE" id="PS51257">
    <property type="entry name" value="PROKAR_LIPOPROTEIN"/>
    <property type="match status" value="1"/>
</dbReference>
<dbReference type="Proteomes" id="UP001165092">
    <property type="component" value="Unassembled WGS sequence"/>
</dbReference>
<feature type="domain" description="DUF305" evidence="3">
    <location>
        <begin position="64"/>
        <end position="229"/>
    </location>
</feature>
<evidence type="ECO:0000313" key="4">
    <source>
        <dbReference type="EMBL" id="GLU47957.1"/>
    </source>
</evidence>
<dbReference type="InterPro" id="IPR012347">
    <property type="entry name" value="Ferritin-like"/>
</dbReference>
<organism evidence="4 5">
    <name type="scientific">Nocardiopsis ansamitocini</name>
    <dbReference type="NCBI Taxonomy" id="1670832"/>
    <lineage>
        <taxon>Bacteria</taxon>
        <taxon>Bacillati</taxon>
        <taxon>Actinomycetota</taxon>
        <taxon>Actinomycetes</taxon>
        <taxon>Streptosporangiales</taxon>
        <taxon>Nocardiopsidaceae</taxon>
        <taxon>Nocardiopsis</taxon>
    </lineage>
</organism>
<dbReference type="EMBL" id="BSQG01000003">
    <property type="protein sequence ID" value="GLU47957.1"/>
    <property type="molecule type" value="Genomic_DNA"/>
</dbReference>
<keyword evidence="5" id="KW-1185">Reference proteome</keyword>
<comment type="caution">
    <text evidence="4">The sequence shown here is derived from an EMBL/GenBank/DDBJ whole genome shotgun (WGS) entry which is preliminary data.</text>
</comment>
<keyword evidence="2" id="KW-0732">Signal</keyword>
<evidence type="ECO:0000256" key="2">
    <source>
        <dbReference type="SAM" id="SignalP"/>
    </source>
</evidence>
<dbReference type="Gene3D" id="1.20.1260.10">
    <property type="match status" value="1"/>
</dbReference>
<sequence>MRRGLTAAIGAAVLGLSCVACTNGGTAADAPPVLAPGAPGESASPATEEQLAAAQDGNGHNEADVTYMVKMIMHHEQAVEMADLVPDRVENAKIRALSDRIDVAQQGELTIMEEWLDVNVYQPARRNPAHQNYCGLGGDHHGDEAGCVELDTDHSDMPGMATPEQMAELESASGAAFDELFVKLMVTHHEGGITMAEDAMIDGRHSQVLQMANDLITDQSLEIERLESALQN</sequence>
<feature type="compositionally biased region" description="Low complexity" evidence="1">
    <location>
        <begin position="35"/>
        <end position="46"/>
    </location>
</feature>
<feature type="signal peptide" evidence="2">
    <location>
        <begin position="1"/>
        <end position="22"/>
    </location>
</feature>
<accession>A0A9W6UIR0</accession>
<proteinExistence type="predicted"/>
<keyword evidence="4" id="KW-0449">Lipoprotein</keyword>
<evidence type="ECO:0000256" key="1">
    <source>
        <dbReference type="SAM" id="MobiDB-lite"/>
    </source>
</evidence>